<reference evidence="1 2" key="1">
    <citation type="submission" date="2020-02" db="EMBL/GenBank/DDBJ databases">
        <authorList>
            <person name="Ma Q."/>
            <person name="Huang Y."/>
            <person name="Song X."/>
            <person name="Pei D."/>
        </authorList>
    </citation>
    <scope>NUCLEOTIDE SEQUENCE [LARGE SCALE GENOMIC DNA]</scope>
    <source>
        <strain evidence="1">Sxm20200214</strain>
        <tissue evidence="1">Leaf</tissue>
    </source>
</reference>
<name>A0A8X7Q4F7_BRACI</name>
<organism evidence="1 2">
    <name type="scientific">Brassica carinata</name>
    <name type="common">Ethiopian mustard</name>
    <name type="synonym">Abyssinian cabbage</name>
    <dbReference type="NCBI Taxonomy" id="52824"/>
    <lineage>
        <taxon>Eukaryota</taxon>
        <taxon>Viridiplantae</taxon>
        <taxon>Streptophyta</taxon>
        <taxon>Embryophyta</taxon>
        <taxon>Tracheophyta</taxon>
        <taxon>Spermatophyta</taxon>
        <taxon>Magnoliopsida</taxon>
        <taxon>eudicotyledons</taxon>
        <taxon>Gunneridae</taxon>
        <taxon>Pentapetalae</taxon>
        <taxon>rosids</taxon>
        <taxon>malvids</taxon>
        <taxon>Brassicales</taxon>
        <taxon>Brassicaceae</taxon>
        <taxon>Brassiceae</taxon>
        <taxon>Brassica</taxon>
    </lineage>
</organism>
<gene>
    <name evidence="1" type="ORF">Bca52824_080213</name>
</gene>
<dbReference type="EMBL" id="JAAMPC010000015">
    <property type="protein sequence ID" value="KAG2260919.1"/>
    <property type="molecule type" value="Genomic_DNA"/>
</dbReference>
<protein>
    <submittedName>
        <fullName evidence="1">Uncharacterized protein</fullName>
    </submittedName>
</protein>
<keyword evidence="2" id="KW-1185">Reference proteome</keyword>
<proteinExistence type="predicted"/>
<dbReference type="Proteomes" id="UP000886595">
    <property type="component" value="Unassembled WGS sequence"/>
</dbReference>
<sequence length="78" mass="8530">MVMRYSSALSLLRVVGNGLNKSLMMLENEFGLTCKNAVEKESNKPRLGATGDLSKNQIKLTVSNAYLAYGLGNTLLDY</sequence>
<evidence type="ECO:0000313" key="2">
    <source>
        <dbReference type="Proteomes" id="UP000886595"/>
    </source>
</evidence>
<evidence type="ECO:0000313" key="1">
    <source>
        <dbReference type="EMBL" id="KAG2260919.1"/>
    </source>
</evidence>
<accession>A0A8X7Q4F7</accession>
<dbReference type="AlphaFoldDB" id="A0A8X7Q4F7"/>
<dbReference type="OrthoDB" id="446462at2759"/>
<comment type="caution">
    <text evidence="1">The sequence shown here is derived from an EMBL/GenBank/DDBJ whole genome shotgun (WGS) entry which is preliminary data.</text>
</comment>